<organism evidence="1 2">
    <name type="scientific">Capnocytophaga gingivalis</name>
    <dbReference type="NCBI Taxonomy" id="1017"/>
    <lineage>
        <taxon>Bacteria</taxon>
        <taxon>Pseudomonadati</taxon>
        <taxon>Bacteroidota</taxon>
        <taxon>Flavobacteriia</taxon>
        <taxon>Flavobacteriales</taxon>
        <taxon>Flavobacteriaceae</taxon>
        <taxon>Capnocytophaga</taxon>
    </lineage>
</organism>
<dbReference type="InterPro" id="IPR029278">
    <property type="entry name" value="Imm26"/>
</dbReference>
<evidence type="ECO:0000313" key="1">
    <source>
        <dbReference type="EMBL" id="ATA86294.1"/>
    </source>
</evidence>
<proteinExistence type="predicted"/>
<dbReference type="GeneID" id="84807614"/>
<dbReference type="KEGG" id="cgh:CGC50_03440"/>
<dbReference type="EMBL" id="CP022386">
    <property type="protein sequence ID" value="ATA86294.1"/>
    <property type="molecule type" value="Genomic_DNA"/>
</dbReference>
<reference evidence="2" key="1">
    <citation type="submission" date="2017-06" db="EMBL/GenBank/DDBJ databases">
        <title>Capnocytophaga spp. assemblies.</title>
        <authorList>
            <person name="Gulvik C.A."/>
        </authorList>
    </citation>
    <scope>NUCLEOTIDE SEQUENCE [LARGE SCALE GENOMIC DNA]</scope>
    <source>
        <strain evidence="2">H1496</strain>
    </source>
</reference>
<protein>
    <submittedName>
        <fullName evidence="1">Uncharacterized protein</fullName>
    </submittedName>
</protein>
<name>A0A250FMH7_9FLAO</name>
<accession>A0A250FMH7</accession>
<dbReference type="Proteomes" id="UP000217250">
    <property type="component" value="Chromosome"/>
</dbReference>
<dbReference type="OrthoDB" id="1070578at2"/>
<gene>
    <name evidence="1" type="ORF">CGC50_03440</name>
</gene>
<dbReference type="Pfam" id="PF15428">
    <property type="entry name" value="Imm26"/>
    <property type="match status" value="1"/>
</dbReference>
<sequence>MNTEKGKAKKYGNVYEIILPNNKYIYVCWIGRFHFGFFNYYSEEATTDLNRLLSVGFKMYKSGKETAITKKIWKLIGHIDIEKENINFPDLPIFLAYNKEYFIECSRIMRDGNPYVVPLEYYISLLKKGYVYGFFDNYKTFELWLSNYFENYPEVEEIFPLPDKYR</sequence>
<evidence type="ECO:0000313" key="2">
    <source>
        <dbReference type="Proteomes" id="UP000217250"/>
    </source>
</evidence>
<dbReference type="RefSeq" id="WP_095909692.1">
    <property type="nucleotide sequence ID" value="NZ_CP022386.1"/>
</dbReference>
<dbReference type="AlphaFoldDB" id="A0A250FMH7"/>